<comment type="similarity">
    <text evidence="1">Belongs to the glycosyl hydrolase 63 family.</text>
</comment>
<dbReference type="Gene3D" id="1.50.10.10">
    <property type="match status" value="1"/>
</dbReference>
<dbReference type="GO" id="GO:0016798">
    <property type="term" value="F:hydrolase activity, acting on glycosyl bonds"/>
    <property type="evidence" value="ECO:0007669"/>
    <property type="project" value="UniProtKB-KW"/>
</dbReference>
<evidence type="ECO:0000256" key="2">
    <source>
        <dbReference type="ARBA" id="ARBA00022801"/>
    </source>
</evidence>
<proteinExistence type="inferred from homology"/>
<keyword evidence="3 5" id="KW-0326">Glycosidase</keyword>
<dbReference type="InterPro" id="IPR004888">
    <property type="entry name" value="Glycoside_hydrolase_63"/>
</dbReference>
<sequence length="567" mass="65260">MNFDLKHIPFSRFGSYLSISYLTGDQNITEGIYLRNIRGGDEGNGALFKLDVIQNGKTVPFKTIADATCLRFQAEEGYVSFAYPESDYVRVYGENAGLRMSLVTEAYDNAFFHKEKSWQVNVFSKKIRFMLTPLTGELVLDAPWEVNGCSQVVADFIPDDKTCRMDGVIEEFMTSYTPREYDVTFDAAIEKVKKEYEYWLANTLTVPSVYESGKQLASYITWSCVVKKEGYLTRQAMYMSKNWMTNIWSWDHCFNAMALVQENPELAWDQFMIFFDVQDPSGLIPDFMNNEFAYWNCSKPPIHGWALSWMLKHTDKFSTDKLKEIYLPLSRWTTWYIKHRDSDNNSIPEYHHGNDSGWDNSTVFHEGIPVESPDLCAFLILQMETLSELASLLELEEEKRKWEQLADKLLDDMISYFWVGDRFIAKHLGEEVTSGDSLLLFMPIILGKRLPDHIRSALIAGLKDKDRFLTKHGLATESVSSPYYLDDGYWRGPIWAPSTMLIIDGLKSSGEKKFAQELAHKYCEMATNNGMAENFNALTGEGLRDRAFTWTSSVFLILGNEYIEINE</sequence>
<dbReference type="InterPro" id="IPR012341">
    <property type="entry name" value="6hp_glycosidase-like_sf"/>
</dbReference>
<accession>A0ABU6KEZ0</accession>
<name>A0ABU6KEZ0_9BACI</name>
<evidence type="ECO:0000259" key="4">
    <source>
        <dbReference type="Pfam" id="PF22422"/>
    </source>
</evidence>
<evidence type="ECO:0000313" key="6">
    <source>
        <dbReference type="Proteomes" id="UP001335737"/>
    </source>
</evidence>
<dbReference type="EMBL" id="JARZFX010000002">
    <property type="protein sequence ID" value="MEC5423450.1"/>
    <property type="molecule type" value="Genomic_DNA"/>
</dbReference>
<keyword evidence="2" id="KW-0378">Hydrolase</keyword>
<gene>
    <name evidence="5" type="ORF">QGM71_08060</name>
</gene>
<evidence type="ECO:0000256" key="3">
    <source>
        <dbReference type="ARBA" id="ARBA00023295"/>
    </source>
</evidence>
<organism evidence="5 6">
    <name type="scientific">Virgibacillus tibetensis</name>
    <dbReference type="NCBI Taxonomy" id="3042313"/>
    <lineage>
        <taxon>Bacteria</taxon>
        <taxon>Bacillati</taxon>
        <taxon>Bacillota</taxon>
        <taxon>Bacilli</taxon>
        <taxon>Bacillales</taxon>
        <taxon>Bacillaceae</taxon>
        <taxon>Virgibacillus</taxon>
    </lineage>
</organism>
<dbReference type="SUPFAM" id="SSF48208">
    <property type="entry name" value="Six-hairpin glycosidases"/>
    <property type="match status" value="1"/>
</dbReference>
<feature type="domain" description="Mannosylglycerate hydrolase MGH1-like glycoside hydrolase" evidence="4">
    <location>
        <begin position="246"/>
        <end position="551"/>
    </location>
</feature>
<comment type="caution">
    <text evidence="5">The sequence shown here is derived from an EMBL/GenBank/DDBJ whole genome shotgun (WGS) entry which is preliminary data.</text>
</comment>
<reference evidence="5 6" key="1">
    <citation type="journal article" date="2024" name="Int. J. Syst. Evol. Microbiol.">
        <title>Virgibacillus tibetensis sp. nov., isolated from salt lake on the Tibetan Plateau of China.</title>
        <authorList>
            <person name="Phurbu D."/>
            <person name="Liu Z.-X."/>
            <person name="Wang R."/>
            <person name="Zheng Y.-Y."/>
            <person name="Liu H.-C."/>
            <person name="Zhou Y.-G."/>
            <person name="Yu Y.-J."/>
            <person name="Li A.-H."/>
        </authorList>
    </citation>
    <scope>NUCLEOTIDE SEQUENCE [LARGE SCALE GENOMIC DNA]</scope>
    <source>
        <strain evidence="5 6">C22-A2</strain>
    </source>
</reference>
<dbReference type="RefSeq" id="WP_327606999.1">
    <property type="nucleotide sequence ID" value="NZ_JARZFX010000002.1"/>
</dbReference>
<keyword evidence="6" id="KW-1185">Reference proteome</keyword>
<evidence type="ECO:0000256" key="1">
    <source>
        <dbReference type="ARBA" id="ARBA00010833"/>
    </source>
</evidence>
<dbReference type="InterPro" id="IPR008928">
    <property type="entry name" value="6-hairpin_glycosidase_sf"/>
</dbReference>
<dbReference type="InterPro" id="IPR054491">
    <property type="entry name" value="MGH1-like_GH"/>
</dbReference>
<evidence type="ECO:0000313" key="5">
    <source>
        <dbReference type="EMBL" id="MEC5423450.1"/>
    </source>
</evidence>
<dbReference type="Proteomes" id="UP001335737">
    <property type="component" value="Unassembled WGS sequence"/>
</dbReference>
<dbReference type="PANTHER" id="PTHR10412:SF11">
    <property type="entry name" value="MANNOSYL-OLIGOSACCHARIDE GLUCOSIDASE"/>
    <property type="match status" value="1"/>
</dbReference>
<protein>
    <submittedName>
        <fullName evidence="5">Trehalase family glycosidase</fullName>
    </submittedName>
</protein>
<dbReference type="PANTHER" id="PTHR10412">
    <property type="entry name" value="MANNOSYL-OLIGOSACCHARIDE GLUCOSIDASE"/>
    <property type="match status" value="1"/>
</dbReference>
<dbReference type="Pfam" id="PF22422">
    <property type="entry name" value="MGH1-like_GH"/>
    <property type="match status" value="1"/>
</dbReference>